<dbReference type="InterPro" id="IPR017039">
    <property type="entry name" value="Virul_fac_BrkB"/>
</dbReference>
<keyword evidence="2" id="KW-1003">Cell membrane</keyword>
<dbReference type="Proteomes" id="UP000199068">
    <property type="component" value="Unassembled WGS sequence"/>
</dbReference>
<comment type="subcellular location">
    <subcellularLocation>
        <location evidence="1">Cell membrane</location>
        <topology evidence="1">Multi-pass membrane protein</topology>
    </subcellularLocation>
</comment>
<organism evidence="7 8">
    <name type="scientific">Romboutsia lituseburensis DSM 797</name>
    <dbReference type="NCBI Taxonomy" id="1121325"/>
    <lineage>
        <taxon>Bacteria</taxon>
        <taxon>Bacillati</taxon>
        <taxon>Bacillota</taxon>
        <taxon>Clostridia</taxon>
        <taxon>Peptostreptococcales</taxon>
        <taxon>Peptostreptococcaceae</taxon>
        <taxon>Romboutsia</taxon>
    </lineage>
</organism>
<evidence type="ECO:0000256" key="4">
    <source>
        <dbReference type="ARBA" id="ARBA00022989"/>
    </source>
</evidence>
<dbReference type="PANTHER" id="PTHR30213:SF0">
    <property type="entry name" value="UPF0761 MEMBRANE PROTEIN YIHY"/>
    <property type="match status" value="1"/>
</dbReference>
<dbReference type="GO" id="GO:0005886">
    <property type="term" value="C:plasma membrane"/>
    <property type="evidence" value="ECO:0007669"/>
    <property type="project" value="UniProtKB-SubCell"/>
</dbReference>
<dbReference type="PANTHER" id="PTHR30213">
    <property type="entry name" value="INNER MEMBRANE PROTEIN YHJD"/>
    <property type="match status" value="1"/>
</dbReference>
<evidence type="ECO:0000256" key="3">
    <source>
        <dbReference type="ARBA" id="ARBA00022692"/>
    </source>
</evidence>
<evidence type="ECO:0000256" key="5">
    <source>
        <dbReference type="ARBA" id="ARBA00023136"/>
    </source>
</evidence>
<sequence>MKADRYSIINYFKESNYSDINSKAAEMSFYLLLSFFPFLMFTISSIVYIPILHLNRYIEILKNMMPESAFDLAYSIINSAIANKSSSFIIMSFFLTVWTSSRAVRAIIRGANKSYNVKETRSYIKVFIIAFLFTIGLLLLIFSSMIFLVYGEKIGYFIFGFIGLDKIFMDVWNICRYTIGVSTIVIILISLYKYTPNKKISLKEATPGAIVATLGWIIVSFSYSYYSNYYANYEIIYGSIGGIIVLMTWLYLSSWAILIGCEVNARLYFYKNKKKVVNI</sequence>
<evidence type="ECO:0000256" key="1">
    <source>
        <dbReference type="ARBA" id="ARBA00004651"/>
    </source>
</evidence>
<feature type="transmembrane region" description="Helical" evidence="6">
    <location>
        <begin position="72"/>
        <end position="99"/>
    </location>
</feature>
<reference evidence="7 8" key="1">
    <citation type="submission" date="2016-10" db="EMBL/GenBank/DDBJ databases">
        <authorList>
            <person name="de Groot N.N."/>
        </authorList>
    </citation>
    <scope>NUCLEOTIDE SEQUENCE [LARGE SCALE GENOMIC DNA]</scope>
    <source>
        <strain evidence="7 8">DSM 797</strain>
    </source>
</reference>
<dbReference type="NCBIfam" id="TIGR00765">
    <property type="entry name" value="yihY_not_rbn"/>
    <property type="match status" value="1"/>
</dbReference>
<feature type="transmembrane region" description="Helical" evidence="6">
    <location>
        <begin position="171"/>
        <end position="192"/>
    </location>
</feature>
<keyword evidence="3 6" id="KW-0812">Transmembrane</keyword>
<keyword evidence="8" id="KW-1185">Reference proteome</keyword>
<dbReference type="AlphaFoldDB" id="A0A1G9KBK7"/>
<feature type="transmembrane region" description="Helical" evidence="6">
    <location>
        <begin position="29"/>
        <end position="52"/>
    </location>
</feature>
<gene>
    <name evidence="7" type="ORF">SAMN04515677_10280</name>
</gene>
<name>A0A1G9KBK7_9FIRM</name>
<protein>
    <submittedName>
        <fullName evidence="7">Membrane protein</fullName>
    </submittedName>
</protein>
<evidence type="ECO:0000313" key="8">
    <source>
        <dbReference type="Proteomes" id="UP000199068"/>
    </source>
</evidence>
<feature type="transmembrane region" description="Helical" evidence="6">
    <location>
        <begin position="235"/>
        <end position="265"/>
    </location>
</feature>
<keyword evidence="5 6" id="KW-0472">Membrane</keyword>
<evidence type="ECO:0000313" key="7">
    <source>
        <dbReference type="EMBL" id="SDL47012.1"/>
    </source>
</evidence>
<accession>A0A1G9KBK7</accession>
<feature type="transmembrane region" description="Helical" evidence="6">
    <location>
        <begin position="204"/>
        <end position="223"/>
    </location>
</feature>
<dbReference type="Pfam" id="PF03631">
    <property type="entry name" value="Virul_fac_BrkB"/>
    <property type="match status" value="1"/>
</dbReference>
<dbReference type="STRING" id="1121325.SAMN04515677_10280"/>
<evidence type="ECO:0000256" key="2">
    <source>
        <dbReference type="ARBA" id="ARBA00022475"/>
    </source>
</evidence>
<dbReference type="EMBL" id="FNGW01000002">
    <property type="protein sequence ID" value="SDL47012.1"/>
    <property type="molecule type" value="Genomic_DNA"/>
</dbReference>
<keyword evidence="4 6" id="KW-1133">Transmembrane helix</keyword>
<feature type="transmembrane region" description="Helical" evidence="6">
    <location>
        <begin position="126"/>
        <end position="151"/>
    </location>
</feature>
<dbReference type="RefSeq" id="WP_092722993.1">
    <property type="nucleotide sequence ID" value="NZ_FNGW01000002.1"/>
</dbReference>
<evidence type="ECO:0000256" key="6">
    <source>
        <dbReference type="SAM" id="Phobius"/>
    </source>
</evidence>
<dbReference type="PIRSF" id="PIRSF035875">
    <property type="entry name" value="RNase_BN"/>
    <property type="match status" value="1"/>
</dbReference>
<proteinExistence type="predicted"/>